<accession>A0A8C2BY62</accession>
<name>A0A8C2BY62_CYPCA</name>
<dbReference type="Ensembl" id="ENSCCRT00020004807.1">
    <property type="protein sequence ID" value="ENSCCRP00020004215.1"/>
    <property type="gene ID" value="ENSCCRG00020002424.1"/>
</dbReference>
<evidence type="ECO:0000313" key="2">
    <source>
        <dbReference type="Ensembl" id="ENSCCRP00020004215.1"/>
    </source>
</evidence>
<dbReference type="InterPro" id="IPR014729">
    <property type="entry name" value="Rossmann-like_a/b/a_fold"/>
</dbReference>
<proteinExistence type="inferred from homology"/>
<dbReference type="AlphaFoldDB" id="A0A8C2BY62"/>
<dbReference type="Proteomes" id="UP000694701">
    <property type="component" value="Unplaced"/>
</dbReference>
<dbReference type="PANTHER" id="PTHR10890">
    <property type="entry name" value="CYSTEINYL-TRNA SYNTHETASE"/>
    <property type="match status" value="1"/>
</dbReference>
<dbReference type="InterPro" id="IPR024909">
    <property type="entry name" value="Cys-tRNA/MSH_ligase"/>
</dbReference>
<dbReference type="GO" id="GO:0004817">
    <property type="term" value="F:cysteine-tRNA ligase activity"/>
    <property type="evidence" value="ECO:0007669"/>
    <property type="project" value="TreeGrafter"/>
</dbReference>
<dbReference type="GO" id="GO:0005524">
    <property type="term" value="F:ATP binding"/>
    <property type="evidence" value="ECO:0007669"/>
    <property type="project" value="TreeGrafter"/>
</dbReference>
<dbReference type="Gene3D" id="3.40.50.620">
    <property type="entry name" value="HUPs"/>
    <property type="match status" value="1"/>
</dbReference>
<evidence type="ECO:0000256" key="1">
    <source>
        <dbReference type="ARBA" id="ARBA00005594"/>
    </source>
</evidence>
<comment type="similarity">
    <text evidence="1">Belongs to the class-I aminoacyl-tRNA synthetase family.</text>
</comment>
<dbReference type="PANTHER" id="PTHR10890:SF27">
    <property type="entry name" value="CYSTEINE--TRNA LIGASE, MITOCHONDRIAL-RELATED"/>
    <property type="match status" value="1"/>
</dbReference>
<dbReference type="GO" id="GO:0005737">
    <property type="term" value="C:cytoplasm"/>
    <property type="evidence" value="ECO:0007669"/>
    <property type="project" value="TreeGrafter"/>
</dbReference>
<organism evidence="2 3">
    <name type="scientific">Cyprinus carpio</name>
    <name type="common">Common carp</name>
    <dbReference type="NCBI Taxonomy" id="7962"/>
    <lineage>
        <taxon>Eukaryota</taxon>
        <taxon>Metazoa</taxon>
        <taxon>Chordata</taxon>
        <taxon>Craniata</taxon>
        <taxon>Vertebrata</taxon>
        <taxon>Euteleostomi</taxon>
        <taxon>Actinopterygii</taxon>
        <taxon>Neopterygii</taxon>
        <taxon>Teleostei</taxon>
        <taxon>Ostariophysi</taxon>
        <taxon>Cypriniformes</taxon>
        <taxon>Cyprinidae</taxon>
        <taxon>Cyprininae</taxon>
        <taxon>Cyprinus</taxon>
    </lineage>
</organism>
<evidence type="ECO:0000313" key="3">
    <source>
        <dbReference type="Proteomes" id="UP000694701"/>
    </source>
</evidence>
<sequence>FYKSSGQKCPLNCLRVERKWIKPVGFDTGVKTYNSLTKQKEPLVLFLSITPYSVSSRYSCGPTVYDHAHLGHAWYIPKI</sequence>
<reference evidence="2" key="1">
    <citation type="submission" date="2025-08" db="UniProtKB">
        <authorList>
            <consortium name="Ensembl"/>
        </authorList>
    </citation>
    <scope>IDENTIFICATION</scope>
</reference>
<evidence type="ECO:0008006" key="4">
    <source>
        <dbReference type="Google" id="ProtNLM"/>
    </source>
</evidence>
<protein>
    <recommendedName>
        <fullName evidence="4">Cysteinyl-tRNA synthetase</fullName>
    </recommendedName>
</protein>
<dbReference type="GO" id="GO:0006423">
    <property type="term" value="P:cysteinyl-tRNA aminoacylation"/>
    <property type="evidence" value="ECO:0007669"/>
    <property type="project" value="TreeGrafter"/>
</dbReference>